<feature type="transmembrane region" description="Helical" evidence="2">
    <location>
        <begin position="21"/>
        <end position="42"/>
    </location>
</feature>
<dbReference type="Gene3D" id="3.30.70.2860">
    <property type="match status" value="1"/>
</dbReference>
<reference evidence="4" key="2">
    <citation type="submission" date="2020-02" db="EMBL/GenBank/DDBJ databases">
        <authorList>
            <person name="Studholme D.J."/>
        </authorList>
    </citation>
    <scope>NUCLEOTIDE SEQUENCE</scope>
    <source>
        <strain evidence="4">00238/432</strain>
    </source>
</reference>
<dbReference type="NCBIfam" id="TIGR00199">
    <property type="entry name" value="PncC_domain"/>
    <property type="match status" value="1"/>
</dbReference>
<sequence>MEPVIQKRSSRPVERSNRWMSVALMWTFPVLILVLLYVYMVMNKDDSDTQGLDQTKITDSQQQPQDKPDEPTDNGQASNPPANETGSGETTEGQAGGNGGGTAEGQTDGQTDGQSDGQTDGQTPDENQGNPTDTPSTAVTVAEDGKSGNITNFKVNGSAGQPVTVTIKATGHSWLEVYKGENSSGEKLEYGNTAEGDSYTFELDSAGMYIKSGYAAATTIEVAGQVVTDGKATNRIRLRLENSFDIVSKMDLQELTNAVTQTEKEIGTRYDFKGSKSSLKLDKDALTIVSDDETKLKAVIDVLQSKMAKRGLPLKNIDYAKVEPASSGTVRQRLNFKQGIDQDIAKKINILIQMGKLDSWIAVVIISREFAVTGLRQIALLDGSVVAASAWGKLKTVVQIVAIVLLLLNNFPFSFTGIHMDVIAVWAAAIITICDAIRIAQGRADVILFSGGIGPTQDDLTKDAIAAVLNRKLHIDRMAMDKIEGFFRDRNVDMTENNRRQAIVIEGGTPLANETGLAAGNAISDNGKHYVVMPGPPKELIPMFEQEVKPWLFQHVLTEEMPIYSKMLKFAGIGESALEDRLLDLIDTQTDPTIAPYASEGEVTVRVSTKAPSESEAKLKLDAMEVQIRERLPEHLYANEDVPIEYTIVTMMSDMGLTLSAAESCTGGLVMQSLTSVPGSASMLKGGIVCYSNEIKEKLLHVPHAYLEGEDAPGAVSPEVAKVLAEQIRMIGDADFGLSVTGVAGPGYSERKPPGLVFIALAERGKETEIHELRINGNRETVRIRSAKAILYRLWRKLVEMD</sequence>
<dbReference type="HAMAP" id="MF_00226_B">
    <property type="entry name" value="CinA_B"/>
    <property type="match status" value="1"/>
</dbReference>
<dbReference type="InterPro" id="IPR041424">
    <property type="entry name" value="CinA_KH"/>
</dbReference>
<dbReference type="InterPro" id="IPR008135">
    <property type="entry name" value="Competence-induced_CinA"/>
</dbReference>
<dbReference type="Proteomes" id="UP000702964">
    <property type="component" value="Unassembled WGS sequence"/>
</dbReference>
<feature type="compositionally biased region" description="Gly residues" evidence="1">
    <location>
        <begin position="94"/>
        <end position="103"/>
    </location>
</feature>
<name>A0A8J4SHY1_9STRA</name>
<dbReference type="InterPro" id="IPR025194">
    <property type="entry name" value="RodZ-like_C"/>
</dbReference>
<dbReference type="CDD" id="cd00885">
    <property type="entry name" value="cinA"/>
    <property type="match status" value="1"/>
</dbReference>
<organism evidence="4 5">
    <name type="scientific">Phytophthora kernoviae 00238/432</name>
    <dbReference type="NCBI Taxonomy" id="1284355"/>
    <lineage>
        <taxon>Eukaryota</taxon>
        <taxon>Sar</taxon>
        <taxon>Stramenopiles</taxon>
        <taxon>Oomycota</taxon>
        <taxon>Peronosporomycetes</taxon>
        <taxon>Peronosporales</taxon>
        <taxon>Peronosporaceae</taxon>
        <taxon>Phytophthora</taxon>
    </lineage>
</organism>
<dbReference type="InterPro" id="IPR036425">
    <property type="entry name" value="MoaB/Mog-like_dom_sf"/>
</dbReference>
<dbReference type="Pfam" id="PF00994">
    <property type="entry name" value="MoCF_biosynth"/>
    <property type="match status" value="1"/>
</dbReference>
<evidence type="ECO:0000313" key="4">
    <source>
        <dbReference type="EMBL" id="KAF4325621.1"/>
    </source>
</evidence>
<dbReference type="InterPro" id="IPR036653">
    <property type="entry name" value="CinA-like_C"/>
</dbReference>
<dbReference type="CDD" id="cd11740">
    <property type="entry name" value="YajQ_like"/>
    <property type="match status" value="1"/>
</dbReference>
<dbReference type="InterPro" id="IPR036183">
    <property type="entry name" value="YajQ-like_sf"/>
</dbReference>
<feature type="compositionally biased region" description="Polar residues" evidence="1">
    <location>
        <begin position="73"/>
        <end position="87"/>
    </location>
</feature>
<gene>
    <name evidence="4" type="ORF">G195_000664</name>
</gene>
<accession>A0A8J4SHY1</accession>
<evidence type="ECO:0000259" key="3">
    <source>
        <dbReference type="SMART" id="SM00852"/>
    </source>
</evidence>
<dbReference type="Pfam" id="PF02464">
    <property type="entry name" value="CinA"/>
    <property type="match status" value="1"/>
</dbReference>
<keyword evidence="2" id="KW-1133">Transmembrane helix</keyword>
<evidence type="ECO:0000313" key="5">
    <source>
        <dbReference type="Proteomes" id="UP000702964"/>
    </source>
</evidence>
<dbReference type="GO" id="GO:0016780">
    <property type="term" value="F:phosphotransferase activity, for other substituted phosphate groups"/>
    <property type="evidence" value="ECO:0007669"/>
    <property type="project" value="InterPro"/>
</dbReference>
<comment type="caution">
    <text evidence="4">The sequence shown here is derived from an EMBL/GenBank/DDBJ whole genome shotgun (WGS) entry which is preliminary data.</text>
</comment>
<feature type="domain" description="MoaB/Mog" evidence="3">
    <location>
        <begin position="384"/>
        <end position="555"/>
    </location>
</feature>
<evidence type="ECO:0000256" key="2">
    <source>
        <dbReference type="SAM" id="Phobius"/>
    </source>
</evidence>
<dbReference type="Gene3D" id="3.90.950.20">
    <property type="entry name" value="CinA-like"/>
    <property type="match status" value="1"/>
</dbReference>
<dbReference type="SUPFAM" id="SSF142433">
    <property type="entry name" value="CinA-like"/>
    <property type="match status" value="1"/>
</dbReference>
<keyword evidence="2" id="KW-0472">Membrane</keyword>
<dbReference type="Gene3D" id="3.30.70.990">
    <property type="entry name" value="YajQ-like, domain 2"/>
    <property type="match status" value="1"/>
</dbReference>
<dbReference type="InterPro" id="IPR008136">
    <property type="entry name" value="CinA_C"/>
</dbReference>
<dbReference type="PANTHER" id="PTHR13939">
    <property type="entry name" value="NICOTINAMIDE-NUCLEOTIDE AMIDOHYDROLASE PNCC"/>
    <property type="match status" value="1"/>
</dbReference>
<keyword evidence="2" id="KW-0812">Transmembrane</keyword>
<feature type="region of interest" description="Disordered" evidence="1">
    <location>
        <begin position="48"/>
        <end position="140"/>
    </location>
</feature>
<dbReference type="NCBIfam" id="NF001813">
    <property type="entry name" value="PRK00549.1"/>
    <property type="match status" value="1"/>
</dbReference>
<proteinExistence type="inferred from homology"/>
<dbReference type="SUPFAM" id="SSF89963">
    <property type="entry name" value="YajQ-like"/>
    <property type="match status" value="1"/>
</dbReference>
<feature type="compositionally biased region" description="Low complexity" evidence="1">
    <location>
        <begin position="104"/>
        <end position="122"/>
    </location>
</feature>
<dbReference type="EMBL" id="AOFI03000003">
    <property type="protein sequence ID" value="KAF4325621.1"/>
    <property type="molecule type" value="Genomic_DNA"/>
</dbReference>
<feature type="compositionally biased region" description="Polar residues" evidence="1">
    <location>
        <begin position="124"/>
        <end position="139"/>
    </location>
</feature>
<dbReference type="HAMAP" id="MF_00632">
    <property type="entry name" value="UPF0234"/>
    <property type="match status" value="1"/>
</dbReference>
<dbReference type="SMART" id="SM00852">
    <property type="entry name" value="MoCF_biosynth"/>
    <property type="match status" value="1"/>
</dbReference>
<dbReference type="InterPro" id="IPR001453">
    <property type="entry name" value="MoaB/Mog_dom"/>
</dbReference>
<dbReference type="InterPro" id="IPR050101">
    <property type="entry name" value="CinA"/>
</dbReference>
<dbReference type="PANTHER" id="PTHR13939:SF0">
    <property type="entry name" value="NMN AMIDOHYDROLASE-LIKE PROTEIN YFAY"/>
    <property type="match status" value="1"/>
</dbReference>
<dbReference type="InterPro" id="IPR007551">
    <property type="entry name" value="YajQ/Smlt4090-like"/>
</dbReference>
<dbReference type="Pfam" id="PF18146">
    <property type="entry name" value="CinA_KH"/>
    <property type="match status" value="1"/>
</dbReference>
<feature type="compositionally biased region" description="Polar residues" evidence="1">
    <location>
        <begin position="49"/>
        <end position="65"/>
    </location>
</feature>
<dbReference type="Gene3D" id="3.40.980.10">
    <property type="entry name" value="MoaB/Mog-like domain"/>
    <property type="match status" value="1"/>
</dbReference>
<evidence type="ECO:0000256" key="1">
    <source>
        <dbReference type="SAM" id="MobiDB-lite"/>
    </source>
</evidence>
<dbReference type="NCBIfam" id="TIGR00200">
    <property type="entry name" value="cinA_nterm"/>
    <property type="match status" value="1"/>
</dbReference>
<dbReference type="Pfam" id="PF13464">
    <property type="entry name" value="RodZ_C"/>
    <property type="match status" value="1"/>
</dbReference>
<dbReference type="GO" id="GO:0016020">
    <property type="term" value="C:membrane"/>
    <property type="evidence" value="ECO:0007669"/>
    <property type="project" value="InterPro"/>
</dbReference>
<dbReference type="GO" id="GO:0008654">
    <property type="term" value="P:phospholipid biosynthetic process"/>
    <property type="evidence" value="ECO:0007669"/>
    <property type="project" value="InterPro"/>
</dbReference>
<dbReference type="AlphaFoldDB" id="A0A8J4SHY1"/>
<dbReference type="InterPro" id="IPR035570">
    <property type="entry name" value="UPF0234_N"/>
</dbReference>
<dbReference type="SUPFAM" id="SSF53218">
    <property type="entry name" value="Molybdenum cofactor biosynthesis proteins"/>
    <property type="match status" value="1"/>
</dbReference>
<dbReference type="Pfam" id="PF04461">
    <property type="entry name" value="YajQ"/>
    <property type="match status" value="1"/>
</dbReference>
<reference evidence="4" key="1">
    <citation type="journal article" date="2015" name="Genom Data">
        <title>Draft genome sequences of Phytophthora kernoviae and Phytophthora ramorum lineage EU2 from Scotland.</title>
        <authorList>
            <person name="Sambles C."/>
            <person name="Schlenzig A."/>
            <person name="O'Neill P."/>
            <person name="Grant M."/>
            <person name="Studholme D.J."/>
        </authorList>
    </citation>
    <scope>NUCLEOTIDE SEQUENCE</scope>
    <source>
        <strain evidence="4">00238/432</strain>
    </source>
</reference>
<protein>
    <recommendedName>
        <fullName evidence="3">MoaB/Mog domain-containing protein</fullName>
    </recommendedName>
</protein>